<keyword evidence="2 4" id="KW-0547">Nucleotide-binding</keyword>
<gene>
    <name evidence="6" type="ORF">EDC14_101296</name>
</gene>
<sequence>MKLLILGAGNLQLNAIRRAKAMGHTVIVSDYHADPPGKMLADVHEQVSTFDVEGNLRVAARYQVDGIMTVGTDQPVYTVAQVAQTLNLPALIDVPTALAVTNKKVMKQRFLESAIPTARYVLLREDFQESELAAMGFPVVVKPLDSQGQRGVYKLSSIREIREVFRDVLSYSRQLELMVEEYYPSREITVSGWVSAGETFVVGVVDRITFEVARHIGICTAHHLPSQFLATRHREIADLTERLVACFGIRNGPIYFQFLVGAEGIKVNEIACRIGGAYEDIYLPRATGIDMLDMVIQASLGKKVDCSPLEHHDWLANQKHLAVELFFATPCTIASLSSIQRLLELPGVIHAQYNFGIGDRIGEITDATQRAGVLMVEGKNETELAANRERARAALGIFDECGNNHILG</sequence>
<dbReference type="GO" id="GO:0046872">
    <property type="term" value="F:metal ion binding"/>
    <property type="evidence" value="ECO:0007669"/>
    <property type="project" value="InterPro"/>
</dbReference>
<feature type="domain" description="ATP-grasp" evidence="5">
    <location>
        <begin position="107"/>
        <end position="300"/>
    </location>
</feature>
<dbReference type="InterPro" id="IPR011761">
    <property type="entry name" value="ATP-grasp"/>
</dbReference>
<evidence type="ECO:0000259" key="5">
    <source>
        <dbReference type="PROSITE" id="PS50975"/>
    </source>
</evidence>
<dbReference type="SUPFAM" id="SSF52440">
    <property type="entry name" value="PreATP-grasp domain"/>
    <property type="match status" value="1"/>
</dbReference>
<dbReference type="InterPro" id="IPR052032">
    <property type="entry name" value="ATP-dep_AA_Ligase"/>
</dbReference>
<dbReference type="PROSITE" id="PS50975">
    <property type="entry name" value="ATP_GRASP"/>
    <property type="match status" value="1"/>
</dbReference>
<dbReference type="Gene3D" id="3.30.470.20">
    <property type="entry name" value="ATP-grasp fold, B domain"/>
    <property type="match status" value="1"/>
</dbReference>
<dbReference type="Gene3D" id="3.30.1490.20">
    <property type="entry name" value="ATP-grasp fold, A domain"/>
    <property type="match status" value="1"/>
</dbReference>
<dbReference type="EMBL" id="SLUN01000012">
    <property type="protein sequence ID" value="TCL69399.1"/>
    <property type="molecule type" value="Genomic_DNA"/>
</dbReference>
<protein>
    <submittedName>
        <fullName evidence="6">Phosphoribosylaminoimidazole carboxylase (NCAIR synthetase)</fullName>
    </submittedName>
</protein>
<dbReference type="AlphaFoldDB" id="A0A4R1RSU0"/>
<dbReference type="InterPro" id="IPR041472">
    <property type="entry name" value="BL00235/CARNS1_N"/>
</dbReference>
<dbReference type="InterPro" id="IPR013815">
    <property type="entry name" value="ATP_grasp_subdomain_1"/>
</dbReference>
<dbReference type="InterPro" id="IPR016185">
    <property type="entry name" value="PreATP-grasp_dom_sf"/>
</dbReference>
<dbReference type="Pfam" id="PF13535">
    <property type="entry name" value="ATP-grasp_4"/>
    <property type="match status" value="1"/>
</dbReference>
<evidence type="ECO:0000313" key="7">
    <source>
        <dbReference type="Proteomes" id="UP000295008"/>
    </source>
</evidence>
<evidence type="ECO:0000256" key="1">
    <source>
        <dbReference type="ARBA" id="ARBA00022598"/>
    </source>
</evidence>
<dbReference type="PANTHER" id="PTHR43585">
    <property type="entry name" value="FUMIPYRROLE BIOSYNTHESIS PROTEIN C"/>
    <property type="match status" value="1"/>
</dbReference>
<dbReference type="Gene3D" id="3.40.50.20">
    <property type="match status" value="1"/>
</dbReference>
<keyword evidence="3 4" id="KW-0067">ATP-binding</keyword>
<accession>A0A4R1RSU0</accession>
<dbReference type="OrthoDB" id="9813261at2"/>
<keyword evidence="7" id="KW-1185">Reference proteome</keyword>
<dbReference type="InterPro" id="IPR040570">
    <property type="entry name" value="LAL_C2"/>
</dbReference>
<dbReference type="Pfam" id="PF18603">
    <property type="entry name" value="LAL_C2"/>
    <property type="match status" value="1"/>
</dbReference>
<comment type="caution">
    <text evidence="6">The sequence shown here is derived from an EMBL/GenBank/DDBJ whole genome shotgun (WGS) entry which is preliminary data.</text>
</comment>
<dbReference type="GO" id="GO:0005524">
    <property type="term" value="F:ATP binding"/>
    <property type="evidence" value="ECO:0007669"/>
    <property type="project" value="UniProtKB-UniRule"/>
</dbReference>
<dbReference type="Proteomes" id="UP000295008">
    <property type="component" value="Unassembled WGS sequence"/>
</dbReference>
<dbReference type="GO" id="GO:0016874">
    <property type="term" value="F:ligase activity"/>
    <property type="evidence" value="ECO:0007669"/>
    <property type="project" value="UniProtKB-KW"/>
</dbReference>
<evidence type="ECO:0000256" key="2">
    <source>
        <dbReference type="ARBA" id="ARBA00022741"/>
    </source>
</evidence>
<name>A0A4R1RSU0_HYDET</name>
<keyword evidence="1" id="KW-0436">Ligase</keyword>
<organism evidence="6 7">
    <name type="scientific">Hydrogenispora ethanolica</name>
    <dbReference type="NCBI Taxonomy" id="1082276"/>
    <lineage>
        <taxon>Bacteria</taxon>
        <taxon>Bacillati</taxon>
        <taxon>Bacillota</taxon>
        <taxon>Hydrogenispora</taxon>
    </lineage>
</organism>
<dbReference type="SUPFAM" id="SSF56059">
    <property type="entry name" value="Glutathione synthetase ATP-binding domain-like"/>
    <property type="match status" value="1"/>
</dbReference>
<evidence type="ECO:0000256" key="3">
    <source>
        <dbReference type="ARBA" id="ARBA00022840"/>
    </source>
</evidence>
<proteinExistence type="predicted"/>
<evidence type="ECO:0000256" key="4">
    <source>
        <dbReference type="PROSITE-ProRule" id="PRU00409"/>
    </source>
</evidence>
<reference evidence="6 7" key="1">
    <citation type="submission" date="2019-03" db="EMBL/GenBank/DDBJ databases">
        <title>Genomic Encyclopedia of Type Strains, Phase IV (KMG-IV): sequencing the most valuable type-strain genomes for metagenomic binning, comparative biology and taxonomic classification.</title>
        <authorList>
            <person name="Goeker M."/>
        </authorList>
    </citation>
    <scope>NUCLEOTIDE SEQUENCE [LARGE SCALE GENOMIC DNA]</scope>
    <source>
        <strain evidence="6 7">LX-B</strain>
    </source>
</reference>
<dbReference type="PANTHER" id="PTHR43585:SF2">
    <property type="entry name" value="ATP-GRASP ENZYME FSQD"/>
    <property type="match status" value="1"/>
</dbReference>
<dbReference type="RefSeq" id="WP_132014415.1">
    <property type="nucleotide sequence ID" value="NZ_SLUN01000012.1"/>
</dbReference>
<evidence type="ECO:0000313" key="6">
    <source>
        <dbReference type="EMBL" id="TCL69399.1"/>
    </source>
</evidence>
<dbReference type="Pfam" id="PF18130">
    <property type="entry name" value="ATPgrasp_N"/>
    <property type="match status" value="1"/>
</dbReference>